<evidence type="ECO:0000256" key="6">
    <source>
        <dbReference type="ARBA" id="ARBA00023002"/>
    </source>
</evidence>
<evidence type="ECO:0000256" key="5">
    <source>
        <dbReference type="ARBA" id="ARBA00022827"/>
    </source>
</evidence>
<dbReference type="PRINTS" id="PR00411">
    <property type="entry name" value="PNDRDTASEI"/>
</dbReference>
<dbReference type="GO" id="GO:0004148">
    <property type="term" value="F:dihydrolipoyl dehydrogenase (NADH) activity"/>
    <property type="evidence" value="ECO:0007669"/>
    <property type="project" value="TreeGrafter"/>
</dbReference>
<dbReference type="InterPro" id="IPR004099">
    <property type="entry name" value="Pyr_nucl-diS_OxRdtase_dimer"/>
</dbReference>
<dbReference type="PRINTS" id="PR00368">
    <property type="entry name" value="FADPNR"/>
</dbReference>
<evidence type="ECO:0000259" key="12">
    <source>
        <dbReference type="Pfam" id="PF02852"/>
    </source>
</evidence>
<dbReference type="GO" id="GO:0006103">
    <property type="term" value="P:2-oxoglutarate metabolic process"/>
    <property type="evidence" value="ECO:0007669"/>
    <property type="project" value="TreeGrafter"/>
</dbReference>
<evidence type="ECO:0000256" key="11">
    <source>
        <dbReference type="RuleBase" id="RU003691"/>
    </source>
</evidence>
<dbReference type="PANTHER" id="PTHR22912:SF217">
    <property type="entry name" value="DIHYDROLIPOYL DEHYDROGENASE"/>
    <property type="match status" value="1"/>
</dbReference>
<feature type="domain" description="Pyridine nucleotide-disulphide oxidoreductase dimerisation" evidence="12">
    <location>
        <begin position="338"/>
        <end position="445"/>
    </location>
</feature>
<evidence type="ECO:0000313" key="14">
    <source>
        <dbReference type="EMBL" id="ERP31537.1"/>
    </source>
</evidence>
<dbReference type="SUPFAM" id="SSF51905">
    <property type="entry name" value="FAD/NAD(P)-binding domain"/>
    <property type="match status" value="1"/>
</dbReference>
<dbReference type="RefSeq" id="WP_022637035.1">
    <property type="nucleotide sequence ID" value="NZ_ASJR01000012.1"/>
</dbReference>
<gene>
    <name evidence="14" type="ORF">CALK_1582</name>
</gene>
<evidence type="ECO:0000256" key="9">
    <source>
        <dbReference type="ARBA" id="ARBA00023284"/>
    </source>
</evidence>
<dbReference type="InterPro" id="IPR050151">
    <property type="entry name" value="Class-I_Pyr_Nuc-Dis_Oxidored"/>
</dbReference>
<dbReference type="Pfam" id="PF07992">
    <property type="entry name" value="Pyr_redox_2"/>
    <property type="match status" value="1"/>
</dbReference>
<evidence type="ECO:0000256" key="7">
    <source>
        <dbReference type="ARBA" id="ARBA00023027"/>
    </source>
</evidence>
<protein>
    <recommendedName>
        <fullName evidence="3">Dihydrolipoyl dehydrogenase</fullName>
    </recommendedName>
    <alternativeName>
        <fullName evidence="10">Dihydrolipoamide dehydrogenase</fullName>
    </alternativeName>
</protein>
<comment type="cofactor">
    <cofactor evidence="1">
        <name>FAD</name>
        <dbReference type="ChEBI" id="CHEBI:57692"/>
    </cofactor>
</comment>
<dbReference type="PROSITE" id="PS00076">
    <property type="entry name" value="PYRIDINE_REDOX_1"/>
    <property type="match status" value="1"/>
</dbReference>
<accession>U7D8V6</accession>
<reference evidence="14 15" key="1">
    <citation type="journal article" date="2013" name="Environ. Microbiol.">
        <title>Genome analysis of Chitinivibrio alkaliphilus gen. nov., sp. nov., a novel extremely haloalkaliphilic anaerobic chitinolytic bacterium from the candidate phylum Termite Group 3.</title>
        <authorList>
            <person name="Sorokin D.Y."/>
            <person name="Gumerov V.M."/>
            <person name="Rakitin A.L."/>
            <person name="Beletsky A.V."/>
            <person name="Damste J.S."/>
            <person name="Muyzer G."/>
            <person name="Mardanov A.V."/>
            <person name="Ravin N.V."/>
        </authorList>
    </citation>
    <scope>NUCLEOTIDE SEQUENCE [LARGE SCALE GENOMIC DNA]</scope>
    <source>
        <strain evidence="14 15">ACht1</strain>
    </source>
</reference>
<name>U7D8V6_9BACT</name>
<dbReference type="EMBL" id="ASJR01000012">
    <property type="protein sequence ID" value="ERP31537.1"/>
    <property type="molecule type" value="Genomic_DNA"/>
</dbReference>
<keyword evidence="9 11" id="KW-0676">Redox-active center</keyword>
<dbReference type="OrthoDB" id="9807946at2"/>
<evidence type="ECO:0000313" key="15">
    <source>
        <dbReference type="Proteomes" id="UP000017148"/>
    </source>
</evidence>
<dbReference type="SUPFAM" id="SSF55424">
    <property type="entry name" value="FAD/NAD-linked reductases, dimerisation (C-terminal) domain"/>
    <property type="match status" value="1"/>
</dbReference>
<organism evidence="14 15">
    <name type="scientific">Chitinivibrio alkaliphilus ACht1</name>
    <dbReference type="NCBI Taxonomy" id="1313304"/>
    <lineage>
        <taxon>Bacteria</taxon>
        <taxon>Pseudomonadati</taxon>
        <taxon>Fibrobacterota</taxon>
        <taxon>Chitinivibrionia</taxon>
        <taxon>Chitinivibrionales</taxon>
        <taxon>Chitinivibrionaceae</taxon>
        <taxon>Chitinivibrio</taxon>
    </lineage>
</organism>
<dbReference type="Gene3D" id="3.50.50.60">
    <property type="entry name" value="FAD/NAD(P)-binding domain"/>
    <property type="match status" value="2"/>
</dbReference>
<dbReference type="PANTHER" id="PTHR22912">
    <property type="entry name" value="DISULFIDE OXIDOREDUCTASE"/>
    <property type="match status" value="1"/>
</dbReference>
<dbReference type="Gene3D" id="3.30.390.30">
    <property type="match status" value="1"/>
</dbReference>
<comment type="similarity">
    <text evidence="2 11">Belongs to the class-I pyridine nucleotide-disulfide oxidoreductase family.</text>
</comment>
<keyword evidence="7" id="KW-0520">NAD</keyword>
<proteinExistence type="inferred from homology"/>
<dbReference type="InterPro" id="IPR012999">
    <property type="entry name" value="Pyr_OxRdtase_I_AS"/>
</dbReference>
<dbReference type="GO" id="GO:0050660">
    <property type="term" value="F:flavin adenine dinucleotide binding"/>
    <property type="evidence" value="ECO:0007669"/>
    <property type="project" value="TreeGrafter"/>
</dbReference>
<evidence type="ECO:0000256" key="8">
    <source>
        <dbReference type="ARBA" id="ARBA00023157"/>
    </source>
</evidence>
<evidence type="ECO:0000259" key="13">
    <source>
        <dbReference type="Pfam" id="PF07992"/>
    </source>
</evidence>
<dbReference type="eggNOG" id="COG1249">
    <property type="taxonomic scope" value="Bacteria"/>
</dbReference>
<dbReference type="Proteomes" id="UP000017148">
    <property type="component" value="Unassembled WGS sequence"/>
</dbReference>
<evidence type="ECO:0000256" key="2">
    <source>
        <dbReference type="ARBA" id="ARBA00007532"/>
    </source>
</evidence>
<dbReference type="InterPro" id="IPR016156">
    <property type="entry name" value="FAD/NAD-linked_Rdtase_dimer_sf"/>
</dbReference>
<keyword evidence="4 11" id="KW-0285">Flavoprotein</keyword>
<dbReference type="STRING" id="1313304.CALK_1582"/>
<dbReference type="InterPro" id="IPR036188">
    <property type="entry name" value="FAD/NAD-bd_sf"/>
</dbReference>
<evidence type="ECO:0000256" key="1">
    <source>
        <dbReference type="ARBA" id="ARBA00001974"/>
    </source>
</evidence>
<dbReference type="InterPro" id="IPR023753">
    <property type="entry name" value="FAD/NAD-binding_dom"/>
</dbReference>
<keyword evidence="5 11" id="KW-0274">FAD</keyword>
<evidence type="ECO:0000256" key="4">
    <source>
        <dbReference type="ARBA" id="ARBA00022630"/>
    </source>
</evidence>
<dbReference type="Pfam" id="PF02852">
    <property type="entry name" value="Pyr_redox_dim"/>
    <property type="match status" value="1"/>
</dbReference>
<feature type="domain" description="FAD/NAD(P)-binding" evidence="13">
    <location>
        <begin position="12"/>
        <end position="319"/>
    </location>
</feature>
<sequence length="450" mass="48302">MAPFFSEKDPADLLILGAGPAGYTLALAAAERGNSVMLFTGGDLGGLCLNRGCIPSTTFLSYARTSLIAQNLGLPSHPLPDFSCPHERSNTILSQLRKGLEHRLKTAGVTLSNSRGEYLNESDKGVCVVTDTGNYYHGIHLAVATGSTLTIPFDTSKYTGYQPGESYFAPPPKNVGTQVVIAGASFAGLELAQIYTSLGYTVHVIEKSDTALACFDRPLRRRLFSALRAQNITISLSTEITAARNTSVTCIGPEGQTTVPADILLCCCGRTPSMDALRRLPPHSPLIAPHGQKNRESKIFLLGDVVGAEMTAHGAIADAETCAALLRDAPLPHYGYPIPKILYTTPEVFAVGLTQEEAQRRNISCYTRDIPLGHTGKFSAEFYPMSGTARAIFSENREEVLGIQMVGAGVSELCTAATMIVQLKIPPRQIQNLILPHPTMGEIFKPLLTP</sequence>
<keyword evidence="15" id="KW-1185">Reference proteome</keyword>
<evidence type="ECO:0000256" key="10">
    <source>
        <dbReference type="ARBA" id="ARBA00031281"/>
    </source>
</evidence>
<keyword evidence="6 11" id="KW-0560">Oxidoreductase</keyword>
<dbReference type="AlphaFoldDB" id="U7D8V6"/>
<keyword evidence="8" id="KW-1015">Disulfide bond</keyword>
<comment type="caution">
    <text evidence="14">The sequence shown here is derived from an EMBL/GenBank/DDBJ whole genome shotgun (WGS) entry which is preliminary data.</text>
</comment>
<evidence type="ECO:0000256" key="3">
    <source>
        <dbReference type="ARBA" id="ARBA00016961"/>
    </source>
</evidence>